<feature type="transmembrane region" description="Helical" evidence="1">
    <location>
        <begin position="77"/>
        <end position="95"/>
    </location>
</feature>
<gene>
    <name evidence="2" type="ORF">Fcan01_16126</name>
</gene>
<evidence type="ECO:0000313" key="3">
    <source>
        <dbReference type="Proteomes" id="UP000198287"/>
    </source>
</evidence>
<keyword evidence="1" id="KW-0812">Transmembrane</keyword>
<dbReference type="Proteomes" id="UP000198287">
    <property type="component" value="Unassembled WGS sequence"/>
</dbReference>
<dbReference type="EMBL" id="LNIX01000011">
    <property type="protein sequence ID" value="OXA48593.1"/>
    <property type="molecule type" value="Genomic_DNA"/>
</dbReference>
<comment type="caution">
    <text evidence="2">The sequence shown here is derived from an EMBL/GenBank/DDBJ whole genome shotgun (WGS) entry which is preliminary data.</text>
</comment>
<reference evidence="2 3" key="1">
    <citation type="submission" date="2015-12" db="EMBL/GenBank/DDBJ databases">
        <title>The genome of Folsomia candida.</title>
        <authorList>
            <person name="Faddeeva A."/>
            <person name="Derks M.F."/>
            <person name="Anvar Y."/>
            <person name="Smit S."/>
            <person name="Van Straalen N."/>
            <person name="Roelofs D."/>
        </authorList>
    </citation>
    <scope>NUCLEOTIDE SEQUENCE [LARGE SCALE GENOMIC DNA]</scope>
    <source>
        <strain evidence="2 3">VU population</strain>
        <tissue evidence="2">Whole body</tissue>
    </source>
</reference>
<dbReference type="AlphaFoldDB" id="A0A226DTQ4"/>
<keyword evidence="1" id="KW-1133">Transmembrane helix</keyword>
<evidence type="ECO:0000313" key="2">
    <source>
        <dbReference type="EMBL" id="OXA48593.1"/>
    </source>
</evidence>
<organism evidence="2 3">
    <name type="scientific">Folsomia candida</name>
    <name type="common">Springtail</name>
    <dbReference type="NCBI Taxonomy" id="158441"/>
    <lineage>
        <taxon>Eukaryota</taxon>
        <taxon>Metazoa</taxon>
        <taxon>Ecdysozoa</taxon>
        <taxon>Arthropoda</taxon>
        <taxon>Hexapoda</taxon>
        <taxon>Collembola</taxon>
        <taxon>Entomobryomorpha</taxon>
        <taxon>Isotomoidea</taxon>
        <taxon>Isotomidae</taxon>
        <taxon>Proisotominae</taxon>
        <taxon>Folsomia</taxon>
    </lineage>
</organism>
<sequence>MFNNRTLNILRISMRIYSSLGSTPYDWDAKQKCISICSNLKRPISFMLAVLITAIQLCFLLWRIVQQSQELESNRSFEAIVWLWIWILVTIWALVSFHNALIKKKEVVGLFKGVRLLARHFQKEYPEAGMPKLAGNLNSIDVHFLVVLWVAFSYVMALSVMFIAAPGSSQYFYSLINDAKIKNDAIFVSGL</sequence>
<proteinExistence type="predicted"/>
<accession>A0A226DTQ4</accession>
<evidence type="ECO:0000256" key="1">
    <source>
        <dbReference type="SAM" id="Phobius"/>
    </source>
</evidence>
<name>A0A226DTQ4_FOLCA</name>
<feature type="transmembrane region" description="Helical" evidence="1">
    <location>
        <begin position="44"/>
        <end position="65"/>
    </location>
</feature>
<keyword evidence="3" id="KW-1185">Reference proteome</keyword>
<feature type="transmembrane region" description="Helical" evidence="1">
    <location>
        <begin position="142"/>
        <end position="165"/>
    </location>
</feature>
<keyword evidence="1" id="KW-0472">Membrane</keyword>
<protein>
    <submittedName>
        <fullName evidence="2">Uncharacterized protein</fullName>
    </submittedName>
</protein>